<protein>
    <recommendedName>
        <fullName evidence="1">Penicillin-binding C-terminal domain-containing protein</fullName>
    </recommendedName>
</protein>
<organism evidence="2 3">
    <name type="scientific">Methylopila musalis</name>
    <dbReference type="NCBI Taxonomy" id="1134781"/>
    <lineage>
        <taxon>Bacteria</taxon>
        <taxon>Pseudomonadati</taxon>
        <taxon>Pseudomonadota</taxon>
        <taxon>Alphaproteobacteria</taxon>
        <taxon>Hyphomicrobiales</taxon>
        <taxon>Methylopilaceae</taxon>
        <taxon>Methylopila</taxon>
    </lineage>
</organism>
<keyword evidence="3" id="KW-1185">Reference proteome</keyword>
<dbReference type="EMBL" id="JBHTMX010000027">
    <property type="protein sequence ID" value="MFD1331487.1"/>
    <property type="molecule type" value="Genomic_DNA"/>
</dbReference>
<accession>A0ABW3Z712</accession>
<evidence type="ECO:0000313" key="2">
    <source>
        <dbReference type="EMBL" id="MFD1331487.1"/>
    </source>
</evidence>
<comment type="caution">
    <text evidence="2">The sequence shown here is derived from an EMBL/GenBank/DDBJ whole genome shotgun (WGS) entry which is preliminary data.</text>
</comment>
<evidence type="ECO:0000313" key="3">
    <source>
        <dbReference type="Proteomes" id="UP001597171"/>
    </source>
</evidence>
<evidence type="ECO:0000259" key="1">
    <source>
        <dbReference type="Pfam" id="PF06832"/>
    </source>
</evidence>
<sequence>MAPFRWLVDGRPLPPERRRETQWRASGPGFARVTVTDAAGATASAQIRID</sequence>
<reference evidence="3" key="1">
    <citation type="journal article" date="2019" name="Int. J. Syst. Evol. Microbiol.">
        <title>The Global Catalogue of Microorganisms (GCM) 10K type strain sequencing project: providing services to taxonomists for standard genome sequencing and annotation.</title>
        <authorList>
            <consortium name="The Broad Institute Genomics Platform"/>
            <consortium name="The Broad Institute Genome Sequencing Center for Infectious Disease"/>
            <person name="Wu L."/>
            <person name="Ma J."/>
        </authorList>
    </citation>
    <scope>NUCLEOTIDE SEQUENCE [LARGE SCALE GENOMIC DNA]</scope>
    <source>
        <strain evidence="3">CCUG 61696</strain>
    </source>
</reference>
<name>A0ABW3Z712_9HYPH</name>
<dbReference type="Pfam" id="PF06832">
    <property type="entry name" value="BiPBP_C"/>
    <property type="match status" value="1"/>
</dbReference>
<dbReference type="RefSeq" id="WP_378774696.1">
    <property type="nucleotide sequence ID" value="NZ_JBHTMX010000027.1"/>
</dbReference>
<feature type="domain" description="Penicillin-binding C-terminal" evidence="1">
    <location>
        <begin position="3"/>
        <end position="47"/>
    </location>
</feature>
<proteinExistence type="predicted"/>
<gene>
    <name evidence="2" type="ORF">ACFQ4O_05685</name>
</gene>
<dbReference type="InterPro" id="IPR009647">
    <property type="entry name" value="PBP_C"/>
</dbReference>
<dbReference type="Proteomes" id="UP001597171">
    <property type="component" value="Unassembled WGS sequence"/>
</dbReference>